<comment type="caution">
    <text evidence="3">The sequence shown here is derived from an EMBL/GenBank/DDBJ whole genome shotgun (WGS) entry which is preliminary data.</text>
</comment>
<dbReference type="SUPFAM" id="SSF57997">
    <property type="entry name" value="Tropomyosin"/>
    <property type="match status" value="1"/>
</dbReference>
<evidence type="ECO:0000256" key="1">
    <source>
        <dbReference type="SAM" id="Coils"/>
    </source>
</evidence>
<dbReference type="PROSITE" id="PS51257">
    <property type="entry name" value="PROKAR_LIPOPROTEIN"/>
    <property type="match status" value="1"/>
</dbReference>
<sequence length="186" mass="21143">MKINMKIKLSLFALSLGFFTFSCKSSAELAQKYETAQQELDNCREKSQHYAAKAEDMSREANSYQEKMAEMQQEYGNMRNELAEAQAALESVTRELQATSDDYGTWFRVQIGAYQDPKIDSDLQTNEDGLGVKTMDGLQKIVLGRFRDYQKAKQLQSQIQNLGIKDAWIASYEDGVRVPIEQVIGN</sequence>
<evidence type="ECO:0008006" key="5">
    <source>
        <dbReference type="Google" id="ProtNLM"/>
    </source>
</evidence>
<reference evidence="3 4" key="1">
    <citation type="journal article" date="2014" name="Int. J. Syst. Evol. Microbiol.">
        <title>Phaeodactylibacter xiamenensis gen. nov., sp. nov., a member of the family Saprospiraceae isolated from the marine alga Phaeodactylum tricornutum.</title>
        <authorList>
            <person name="Chen Z.Jr."/>
            <person name="Lei X."/>
            <person name="Lai Q."/>
            <person name="Li Y."/>
            <person name="Zhang B."/>
            <person name="Zhang J."/>
            <person name="Zhang H."/>
            <person name="Yang L."/>
            <person name="Zheng W."/>
            <person name="Tian Y."/>
            <person name="Yu Z."/>
            <person name="Xu H.Jr."/>
            <person name="Zheng T."/>
        </authorList>
    </citation>
    <scope>NUCLEOTIDE SEQUENCE [LARGE SCALE GENOMIC DNA]</scope>
    <source>
        <strain evidence="3 4">KD52</strain>
    </source>
</reference>
<dbReference type="Proteomes" id="UP000029736">
    <property type="component" value="Unassembled WGS sequence"/>
</dbReference>
<name>A0A098RZQ9_9BACT</name>
<dbReference type="Gene3D" id="1.20.1270.60">
    <property type="entry name" value="Arfaptin homology (AH) domain/BAR domain"/>
    <property type="match status" value="1"/>
</dbReference>
<dbReference type="EMBL" id="JPOS01000090">
    <property type="protein sequence ID" value="KGE85306.1"/>
    <property type="molecule type" value="Genomic_DNA"/>
</dbReference>
<keyword evidence="1" id="KW-0175">Coiled coil</keyword>
<evidence type="ECO:0000256" key="2">
    <source>
        <dbReference type="SAM" id="SignalP"/>
    </source>
</evidence>
<gene>
    <name evidence="3" type="ORF">IX84_27745</name>
</gene>
<accession>A0A098RZQ9</accession>
<keyword evidence="2" id="KW-0732">Signal</keyword>
<organism evidence="3 4">
    <name type="scientific">Phaeodactylibacter xiamenensis</name>
    <dbReference type="NCBI Taxonomy" id="1524460"/>
    <lineage>
        <taxon>Bacteria</taxon>
        <taxon>Pseudomonadati</taxon>
        <taxon>Bacteroidota</taxon>
        <taxon>Saprospiria</taxon>
        <taxon>Saprospirales</taxon>
        <taxon>Haliscomenobacteraceae</taxon>
        <taxon>Phaeodactylibacter</taxon>
    </lineage>
</organism>
<feature type="signal peptide" evidence="2">
    <location>
        <begin position="1"/>
        <end position="27"/>
    </location>
</feature>
<feature type="coiled-coil region" evidence="1">
    <location>
        <begin position="26"/>
        <end position="102"/>
    </location>
</feature>
<protein>
    <recommendedName>
        <fullName evidence="5">SPOR domain-containing protein</fullName>
    </recommendedName>
</protein>
<evidence type="ECO:0000313" key="4">
    <source>
        <dbReference type="Proteomes" id="UP000029736"/>
    </source>
</evidence>
<dbReference type="InterPro" id="IPR027267">
    <property type="entry name" value="AH/BAR_dom_sf"/>
</dbReference>
<dbReference type="AlphaFoldDB" id="A0A098RZQ9"/>
<proteinExistence type="predicted"/>
<evidence type="ECO:0000313" key="3">
    <source>
        <dbReference type="EMBL" id="KGE85306.1"/>
    </source>
</evidence>
<keyword evidence="4" id="KW-1185">Reference proteome</keyword>
<feature type="chain" id="PRO_5001939675" description="SPOR domain-containing protein" evidence="2">
    <location>
        <begin position="28"/>
        <end position="186"/>
    </location>
</feature>